<name>A0A1F5Z636_9BACT</name>
<comment type="caution">
    <text evidence="4">The sequence shown here is derived from an EMBL/GenBank/DDBJ whole genome shotgun (WGS) entry which is preliminary data.</text>
</comment>
<gene>
    <name evidence="4" type="ORF">A2872_02260</name>
</gene>
<dbReference type="Gene3D" id="3.30.70.360">
    <property type="match status" value="1"/>
</dbReference>
<evidence type="ECO:0000313" key="5">
    <source>
        <dbReference type="Proteomes" id="UP000178681"/>
    </source>
</evidence>
<sequence length="361" mass="39638">MIIQDLIKISSISGEEQEIQEYIFSYLSKIKLGPFLVGGNVVVKISGQNKKKAVIFNSHVDTVPVGDVTKWEHNPFQGKIVDEKIYGLGASDEKAAVATLLLLAEELVKNQPSCNVFLTFVVNEEVDGSGTKCFIDWFSKNEQQKYQHVAAVLGEPTNLAKIKLAHKGNIFLKITTHGNGGHGSKPEKIKTHAVKEMFKVSEKISKLAKTWTKEYKDDLLGSPTVGLLTSVSAGCVSSPNKFPDSCTATFDIRTTPKLHNKTVALIKHMLPKVDIELVYPPASFGYTDKGEKIAKITQKLTGAKFSVSSGSNDLCFFTSVKIPGVVFGPGDVNCIHKPDEYCQLADIKKCVNIFKKVIENF</sequence>
<dbReference type="EMBL" id="MFJG01000002">
    <property type="protein sequence ID" value="OGG07764.1"/>
    <property type="molecule type" value="Genomic_DNA"/>
</dbReference>
<dbReference type="Pfam" id="PF07687">
    <property type="entry name" value="M20_dimer"/>
    <property type="match status" value="1"/>
</dbReference>
<dbReference type="SUPFAM" id="SSF55031">
    <property type="entry name" value="Bacterial exopeptidase dimerisation domain"/>
    <property type="match status" value="1"/>
</dbReference>
<dbReference type="InterPro" id="IPR011650">
    <property type="entry name" value="Peptidase_M20_dimer"/>
</dbReference>
<dbReference type="AlphaFoldDB" id="A0A1F5Z636"/>
<dbReference type="Pfam" id="PF01546">
    <property type="entry name" value="Peptidase_M20"/>
    <property type="match status" value="1"/>
</dbReference>
<evidence type="ECO:0000256" key="2">
    <source>
        <dbReference type="ARBA" id="ARBA00022801"/>
    </source>
</evidence>
<dbReference type="Gene3D" id="3.40.630.10">
    <property type="entry name" value="Zn peptidases"/>
    <property type="match status" value="1"/>
</dbReference>
<dbReference type="InterPro" id="IPR002933">
    <property type="entry name" value="Peptidase_M20"/>
</dbReference>
<dbReference type="GO" id="GO:0046872">
    <property type="term" value="F:metal ion binding"/>
    <property type="evidence" value="ECO:0007669"/>
    <property type="project" value="UniProtKB-KW"/>
</dbReference>
<protein>
    <recommendedName>
        <fullName evidence="3">Peptidase M20 dimerisation domain-containing protein</fullName>
    </recommendedName>
</protein>
<feature type="domain" description="Peptidase M20 dimerisation" evidence="3">
    <location>
        <begin position="165"/>
        <end position="262"/>
    </location>
</feature>
<evidence type="ECO:0000256" key="1">
    <source>
        <dbReference type="ARBA" id="ARBA00022723"/>
    </source>
</evidence>
<evidence type="ECO:0000259" key="3">
    <source>
        <dbReference type="Pfam" id="PF07687"/>
    </source>
</evidence>
<evidence type="ECO:0000313" key="4">
    <source>
        <dbReference type="EMBL" id="OGG07764.1"/>
    </source>
</evidence>
<reference evidence="4 5" key="1">
    <citation type="journal article" date="2016" name="Nat. Commun.">
        <title>Thousands of microbial genomes shed light on interconnected biogeochemical processes in an aquifer system.</title>
        <authorList>
            <person name="Anantharaman K."/>
            <person name="Brown C.T."/>
            <person name="Hug L.A."/>
            <person name="Sharon I."/>
            <person name="Castelle C.J."/>
            <person name="Probst A.J."/>
            <person name="Thomas B.C."/>
            <person name="Singh A."/>
            <person name="Wilkins M.J."/>
            <person name="Karaoz U."/>
            <person name="Brodie E.L."/>
            <person name="Williams K.H."/>
            <person name="Hubbard S.S."/>
            <person name="Banfield J.F."/>
        </authorList>
    </citation>
    <scope>NUCLEOTIDE SEQUENCE [LARGE SCALE GENOMIC DNA]</scope>
</reference>
<dbReference type="PANTHER" id="PTHR43808">
    <property type="entry name" value="ACETYLORNITHINE DEACETYLASE"/>
    <property type="match status" value="1"/>
</dbReference>
<keyword evidence="2" id="KW-0378">Hydrolase</keyword>
<keyword evidence="1" id="KW-0479">Metal-binding</keyword>
<proteinExistence type="predicted"/>
<dbReference type="InterPro" id="IPR050072">
    <property type="entry name" value="Peptidase_M20A"/>
</dbReference>
<dbReference type="Proteomes" id="UP000178681">
    <property type="component" value="Unassembled WGS sequence"/>
</dbReference>
<dbReference type="STRING" id="1798377.A2872_02260"/>
<dbReference type="InterPro" id="IPR036264">
    <property type="entry name" value="Bact_exopeptidase_dim_dom"/>
</dbReference>
<dbReference type="GO" id="GO:0016787">
    <property type="term" value="F:hydrolase activity"/>
    <property type="evidence" value="ECO:0007669"/>
    <property type="project" value="UniProtKB-KW"/>
</dbReference>
<accession>A0A1F5Z636</accession>
<organism evidence="4 5">
    <name type="scientific">Candidatus Gottesmanbacteria bacterium RIFCSPHIGHO2_01_FULL_42_12</name>
    <dbReference type="NCBI Taxonomy" id="1798377"/>
    <lineage>
        <taxon>Bacteria</taxon>
        <taxon>Candidatus Gottesmaniibacteriota</taxon>
    </lineage>
</organism>
<dbReference type="SUPFAM" id="SSF53187">
    <property type="entry name" value="Zn-dependent exopeptidases"/>
    <property type="match status" value="1"/>
</dbReference>